<dbReference type="GO" id="GO:0009451">
    <property type="term" value="P:RNA modification"/>
    <property type="evidence" value="ECO:0007669"/>
    <property type="project" value="InterPro"/>
</dbReference>
<protein>
    <submittedName>
        <fullName evidence="1">BnaA10g09830D protein</fullName>
    </submittedName>
</protein>
<dbReference type="AlphaFoldDB" id="A0A078FW13"/>
<sequence>MRREGVFPNDFTFPCAFIAAASLRLSVTGKQIHGLSVKCGRLLDVFVGCSAFDMYCKTKLRGDARKMPREAVGAFIEFRKIGGHPNSITFCAFLNACSDELLLSLGEQLHVLVFCSGFDTIVSVCNGLINFYGKCKKIHCSETVFAEMGTKNDVSWCSLVAVYVQNHENEKASLLFLCSRKEDRNLLRSTWF</sequence>
<dbReference type="PANTHER" id="PTHR47926">
    <property type="entry name" value="PENTATRICOPEPTIDE REPEAT-CONTAINING PROTEIN"/>
    <property type="match status" value="1"/>
</dbReference>
<evidence type="ECO:0000313" key="1">
    <source>
        <dbReference type="EMBL" id="CDY17349.1"/>
    </source>
</evidence>
<dbReference type="PANTHER" id="PTHR47926:SF347">
    <property type="entry name" value="PENTATRICOPEPTIDE REPEAT-CONTAINING PROTEIN"/>
    <property type="match status" value="1"/>
</dbReference>
<keyword evidence="2" id="KW-1185">Reference proteome</keyword>
<evidence type="ECO:0000313" key="2">
    <source>
        <dbReference type="Proteomes" id="UP000028999"/>
    </source>
</evidence>
<organism evidence="1 2">
    <name type="scientific">Brassica napus</name>
    <name type="common">Rape</name>
    <dbReference type="NCBI Taxonomy" id="3708"/>
    <lineage>
        <taxon>Eukaryota</taxon>
        <taxon>Viridiplantae</taxon>
        <taxon>Streptophyta</taxon>
        <taxon>Embryophyta</taxon>
        <taxon>Tracheophyta</taxon>
        <taxon>Spermatophyta</taxon>
        <taxon>Magnoliopsida</taxon>
        <taxon>eudicotyledons</taxon>
        <taxon>Gunneridae</taxon>
        <taxon>Pentapetalae</taxon>
        <taxon>rosids</taxon>
        <taxon>malvids</taxon>
        <taxon>Brassicales</taxon>
        <taxon>Brassicaceae</taxon>
        <taxon>Brassiceae</taxon>
        <taxon>Brassica</taxon>
    </lineage>
</organism>
<proteinExistence type="predicted"/>
<dbReference type="Proteomes" id="UP000028999">
    <property type="component" value="Unassembled WGS sequence"/>
</dbReference>
<dbReference type="Gramene" id="CDY17349">
    <property type="protein sequence ID" value="CDY17349"/>
    <property type="gene ID" value="GSBRNA2T00095455001"/>
</dbReference>
<dbReference type="STRING" id="3708.A0A078FW13"/>
<dbReference type="InterPro" id="IPR046960">
    <property type="entry name" value="PPR_At4g14850-like_plant"/>
</dbReference>
<reference evidence="1 2" key="1">
    <citation type="journal article" date="2014" name="Science">
        <title>Plant genetics. Early allopolyploid evolution in the post-Neolithic Brassica napus oilseed genome.</title>
        <authorList>
            <person name="Chalhoub B."/>
            <person name="Denoeud F."/>
            <person name="Liu S."/>
            <person name="Parkin I.A."/>
            <person name="Tang H."/>
            <person name="Wang X."/>
            <person name="Chiquet J."/>
            <person name="Belcram H."/>
            <person name="Tong C."/>
            <person name="Samans B."/>
            <person name="Correa M."/>
            <person name="Da Silva C."/>
            <person name="Just J."/>
            <person name="Falentin C."/>
            <person name="Koh C.S."/>
            <person name="Le Clainche I."/>
            <person name="Bernard M."/>
            <person name="Bento P."/>
            <person name="Noel B."/>
            <person name="Labadie K."/>
            <person name="Alberti A."/>
            <person name="Charles M."/>
            <person name="Arnaud D."/>
            <person name="Guo H."/>
            <person name="Daviaud C."/>
            <person name="Alamery S."/>
            <person name="Jabbari K."/>
            <person name="Zhao M."/>
            <person name="Edger P.P."/>
            <person name="Chelaifa H."/>
            <person name="Tack D."/>
            <person name="Lassalle G."/>
            <person name="Mestiri I."/>
            <person name="Schnel N."/>
            <person name="Le Paslier M.C."/>
            <person name="Fan G."/>
            <person name="Renault V."/>
            <person name="Bayer P.E."/>
            <person name="Golicz A.A."/>
            <person name="Manoli S."/>
            <person name="Lee T.H."/>
            <person name="Thi V.H."/>
            <person name="Chalabi S."/>
            <person name="Hu Q."/>
            <person name="Fan C."/>
            <person name="Tollenaere R."/>
            <person name="Lu Y."/>
            <person name="Battail C."/>
            <person name="Shen J."/>
            <person name="Sidebottom C.H."/>
            <person name="Wang X."/>
            <person name="Canaguier A."/>
            <person name="Chauveau A."/>
            <person name="Berard A."/>
            <person name="Deniot G."/>
            <person name="Guan M."/>
            <person name="Liu Z."/>
            <person name="Sun F."/>
            <person name="Lim Y.P."/>
            <person name="Lyons E."/>
            <person name="Town C.D."/>
            <person name="Bancroft I."/>
            <person name="Wang X."/>
            <person name="Meng J."/>
            <person name="Ma J."/>
            <person name="Pires J.C."/>
            <person name="King G.J."/>
            <person name="Brunel D."/>
            <person name="Delourme R."/>
            <person name="Renard M."/>
            <person name="Aury J.M."/>
            <person name="Adams K.L."/>
            <person name="Batley J."/>
            <person name="Snowdon R.J."/>
            <person name="Tost J."/>
            <person name="Edwards D."/>
            <person name="Zhou Y."/>
            <person name="Hua W."/>
            <person name="Sharpe A.G."/>
            <person name="Paterson A.H."/>
            <person name="Guan C."/>
            <person name="Wincker P."/>
        </authorList>
    </citation>
    <scope>NUCLEOTIDE SEQUENCE [LARGE SCALE GENOMIC DNA]</scope>
    <source>
        <strain evidence="2">cv. Darmor-bzh</strain>
    </source>
</reference>
<dbReference type="Gene3D" id="1.25.40.10">
    <property type="entry name" value="Tetratricopeptide repeat domain"/>
    <property type="match status" value="1"/>
</dbReference>
<accession>A0A078FW13</accession>
<dbReference type="InterPro" id="IPR011990">
    <property type="entry name" value="TPR-like_helical_dom_sf"/>
</dbReference>
<gene>
    <name evidence="1" type="primary">BnaA10g09830D</name>
    <name evidence="1" type="ORF">GSBRNA2T00095455001</name>
</gene>
<dbReference type="GO" id="GO:0003723">
    <property type="term" value="F:RNA binding"/>
    <property type="evidence" value="ECO:0007669"/>
    <property type="project" value="InterPro"/>
</dbReference>
<dbReference type="PaxDb" id="3708-A0A078FW13"/>
<dbReference type="EMBL" id="LK032072">
    <property type="protein sequence ID" value="CDY17349.1"/>
    <property type="molecule type" value="Genomic_DNA"/>
</dbReference>
<name>A0A078FW13_BRANA</name>
<dbReference type="OMA" id="FPCAFIA"/>